<feature type="region of interest" description="Disordered" evidence="3">
    <location>
        <begin position="148"/>
        <end position="305"/>
    </location>
</feature>
<dbReference type="Gene3D" id="2.40.50.40">
    <property type="match status" value="1"/>
</dbReference>
<feature type="transmembrane region" description="Helical" evidence="4">
    <location>
        <begin position="21"/>
        <end position="40"/>
    </location>
</feature>
<feature type="compositionally biased region" description="Basic and acidic residues" evidence="3">
    <location>
        <begin position="279"/>
        <end position="288"/>
    </location>
</feature>
<keyword evidence="4" id="KW-1133">Transmembrane helix</keyword>
<feature type="compositionally biased region" description="Basic residues" evidence="3">
    <location>
        <begin position="82"/>
        <end position="105"/>
    </location>
</feature>
<dbReference type="InterPro" id="IPR008251">
    <property type="entry name" value="Chromo_shadow_dom"/>
</dbReference>
<gene>
    <name evidence="6" type="ORF">ACMD2_17391</name>
</gene>
<dbReference type="InterPro" id="IPR044251">
    <property type="entry name" value="LHP1-like"/>
</dbReference>
<feature type="domain" description="Chromo shadow" evidence="5">
    <location>
        <begin position="305"/>
        <end position="375"/>
    </location>
</feature>
<accession>A0A199VQ63</accession>
<evidence type="ECO:0000256" key="2">
    <source>
        <dbReference type="ARBA" id="ARBA00023242"/>
    </source>
</evidence>
<dbReference type="InterPro" id="IPR023780">
    <property type="entry name" value="Chromo_domain"/>
</dbReference>
<reference evidence="6 7" key="1">
    <citation type="journal article" date="2016" name="DNA Res.">
        <title>The draft genome of MD-2 pineapple using hybrid error correction of long reads.</title>
        <authorList>
            <person name="Redwan R.M."/>
            <person name="Saidin A."/>
            <person name="Kumar S.V."/>
        </authorList>
    </citation>
    <scope>NUCLEOTIDE SEQUENCE [LARGE SCALE GENOMIC DNA]</scope>
    <source>
        <strain evidence="7">cv. MD2</strain>
        <tissue evidence="6">Leaf</tissue>
    </source>
</reference>
<proteinExistence type="predicted"/>
<sequence>MVSTRSKTSGRRGFARAKPSTSSNGIPSTITFVLYLLWFLHRHHHHHYRRRGWPESANTWEPYDNIESCKDMIEAFEERSRFPRSSRKRRRKRGAPHFIAKKKRSSSAPAADKSPAEHPASVAVVDGDGRDMTTEACIAAGREEGLVGVETNKDTNNKKKRKKKKKKKKSNNNGKKNSADDEAVANGPPREVREDEQMSKSAVPAASEQEGPKSMPQGVISISLPGRQEEEGPTDGFSKIESAQPALSQQGNQVTGAKRRKSGCVRRFKVDSLQNGAERGGRGEKAGNEDVDSTEDDTGDKNKLDECSNQVSITKIIKPVRYFASITNDVQEVSITFKALRSDGKEVLVDDKELKANYPLVLINFYEQHIRYNPNS</sequence>
<keyword evidence="2" id="KW-0539">Nucleus</keyword>
<evidence type="ECO:0000259" key="5">
    <source>
        <dbReference type="SMART" id="SM00300"/>
    </source>
</evidence>
<feature type="compositionally biased region" description="Basic residues" evidence="3">
    <location>
        <begin position="158"/>
        <end position="170"/>
    </location>
</feature>
<evidence type="ECO:0000313" key="7">
    <source>
        <dbReference type="Proteomes" id="UP000092600"/>
    </source>
</evidence>
<dbReference type="STRING" id="4615.A0A199VQ63"/>
<keyword evidence="4" id="KW-0472">Membrane</keyword>
<dbReference type="CDD" id="cd00024">
    <property type="entry name" value="CD_CSD"/>
    <property type="match status" value="1"/>
</dbReference>
<dbReference type="GO" id="GO:0005634">
    <property type="term" value="C:nucleus"/>
    <property type="evidence" value="ECO:0007669"/>
    <property type="project" value="UniProtKB-SubCell"/>
</dbReference>
<evidence type="ECO:0000256" key="3">
    <source>
        <dbReference type="SAM" id="MobiDB-lite"/>
    </source>
</evidence>
<feature type="compositionally biased region" description="Basic residues" evidence="3">
    <location>
        <begin position="257"/>
        <end position="267"/>
    </location>
</feature>
<feature type="region of interest" description="Disordered" evidence="3">
    <location>
        <begin position="1"/>
        <end position="22"/>
    </location>
</feature>
<dbReference type="AlphaFoldDB" id="A0A199VQ63"/>
<name>A0A199VQ63_ANACO</name>
<dbReference type="PANTHER" id="PTHR47240">
    <property type="entry name" value="CHROMO DOMAIN-CONTAINING PROTEIN LHP1"/>
    <property type="match status" value="1"/>
</dbReference>
<dbReference type="InterPro" id="IPR016197">
    <property type="entry name" value="Chromo-like_dom_sf"/>
</dbReference>
<comment type="caution">
    <text evidence="6">The sequence shown here is derived from an EMBL/GenBank/DDBJ whole genome shotgun (WGS) entry which is preliminary data.</text>
</comment>
<dbReference type="Proteomes" id="UP000092600">
    <property type="component" value="Unassembled WGS sequence"/>
</dbReference>
<feature type="compositionally biased region" description="Basic and acidic residues" evidence="3">
    <location>
        <begin position="148"/>
        <end position="157"/>
    </location>
</feature>
<feature type="compositionally biased region" description="Acidic residues" evidence="3">
    <location>
        <begin position="289"/>
        <end position="298"/>
    </location>
</feature>
<evidence type="ECO:0000256" key="1">
    <source>
        <dbReference type="ARBA" id="ARBA00004123"/>
    </source>
</evidence>
<dbReference type="EMBL" id="LSRQ01001113">
    <property type="protein sequence ID" value="OAY79153.1"/>
    <property type="molecule type" value="Genomic_DNA"/>
</dbReference>
<dbReference type="GO" id="GO:0031507">
    <property type="term" value="P:heterochromatin formation"/>
    <property type="evidence" value="ECO:0007669"/>
    <property type="project" value="InterPro"/>
</dbReference>
<comment type="subcellular location">
    <subcellularLocation>
        <location evidence="1">Nucleus</location>
    </subcellularLocation>
</comment>
<dbReference type="SUPFAM" id="SSF54160">
    <property type="entry name" value="Chromo domain-like"/>
    <property type="match status" value="1"/>
</dbReference>
<feature type="region of interest" description="Disordered" evidence="3">
    <location>
        <begin position="79"/>
        <end position="128"/>
    </location>
</feature>
<dbReference type="Pfam" id="PF00385">
    <property type="entry name" value="Chromo"/>
    <property type="match status" value="1"/>
</dbReference>
<dbReference type="PANTHER" id="PTHR47240:SF2">
    <property type="entry name" value="CHROMO DOMAIN-CONTAINING PROTEIN LHP1"/>
    <property type="match status" value="1"/>
</dbReference>
<organism evidence="6 7">
    <name type="scientific">Ananas comosus</name>
    <name type="common">Pineapple</name>
    <name type="synonym">Ananas ananas</name>
    <dbReference type="NCBI Taxonomy" id="4615"/>
    <lineage>
        <taxon>Eukaryota</taxon>
        <taxon>Viridiplantae</taxon>
        <taxon>Streptophyta</taxon>
        <taxon>Embryophyta</taxon>
        <taxon>Tracheophyta</taxon>
        <taxon>Spermatophyta</taxon>
        <taxon>Magnoliopsida</taxon>
        <taxon>Liliopsida</taxon>
        <taxon>Poales</taxon>
        <taxon>Bromeliaceae</taxon>
        <taxon>Bromelioideae</taxon>
        <taxon>Ananas</taxon>
    </lineage>
</organism>
<evidence type="ECO:0000313" key="6">
    <source>
        <dbReference type="EMBL" id="OAY79153.1"/>
    </source>
</evidence>
<evidence type="ECO:0000256" key="4">
    <source>
        <dbReference type="SAM" id="Phobius"/>
    </source>
</evidence>
<feature type="compositionally biased region" description="Polar residues" evidence="3">
    <location>
        <begin position="245"/>
        <end position="255"/>
    </location>
</feature>
<dbReference type="SMART" id="SM00300">
    <property type="entry name" value="ChSh"/>
    <property type="match status" value="1"/>
</dbReference>
<keyword evidence="4" id="KW-0812">Transmembrane</keyword>
<protein>
    <submittedName>
        <fullName evidence="6">Putative chromo domain-containing protein LHP1</fullName>
    </submittedName>
</protein>